<gene>
    <name evidence="11" type="ORF">ACE1CC_00385</name>
</gene>
<feature type="modified residue" description="4-aspartylphosphate" evidence="6">
    <location>
        <position position="57"/>
    </location>
</feature>
<feature type="domain" description="Response regulatory" evidence="9">
    <location>
        <begin position="533"/>
        <end position="649"/>
    </location>
</feature>
<dbReference type="Gene3D" id="3.40.50.2300">
    <property type="match status" value="2"/>
</dbReference>
<sequence length="649" mass="72163">MSITTPATILIVDDTPANLNVLFDFLRDAGFKVLVAQGGKSALQKVDYAPPDLILLDILMPDLDGFATCQALKAKKTTQDIPIIFMSALSDTVDKVKGLQLGAVDYITKPFQHEEVLARIQLHLNLRNLTRQIQEKNIELEKQIQERIQVEAALRQREAQLRLITDSLPVLISYIDRNHCYRFVNRGYEEWFKFSKDKIENRHIKELLGDLVYQDISPKLNQALSGQLVTFENHLFNEGSLHNLEVTYVPDRNGDEVLGTYVLIQDVTERKQLERQLLRSQRMESLGTLASGIAHDLNNVLTPILISVQLLAMKHQDKQSQQWLELLESNTKRGADLIRQVMLFVRGMEGNHTLIAPAYLISQIKQMVEETFPKSITISTHIGSDLWAVSGDETQLHQVLVNLCVNARDAMPNGGLLKLSAQNLVVDTSYTQKHIDAKIGAYVLLTVSDTGTGIPSEIIDRIFEPFFTTKEFGKGTGLGLSTAIGIVKSHGGFITVSSTINQGTEFKVFLPAFIPSPTRIEEDLDFPPGNGETILIVDDEAAIREITQNSLEAYGYQTLTATNGVEAISLYMQHPQDINLVIIDMMMPTMDGSMAIRTLKAINPQVKIVAISGLVTGDKLSESTGVDVDAFLTKPFTAKDLLITLSQVL</sequence>
<dbReference type="CDD" id="cd19920">
    <property type="entry name" value="REC_PA4781-like"/>
    <property type="match status" value="1"/>
</dbReference>
<dbReference type="InterPro" id="IPR000014">
    <property type="entry name" value="PAS"/>
</dbReference>
<keyword evidence="4" id="KW-0808">Transferase</keyword>
<dbReference type="SUPFAM" id="SSF47384">
    <property type="entry name" value="Homodimeric domain of signal transducing histidine kinase"/>
    <property type="match status" value="1"/>
</dbReference>
<dbReference type="SMART" id="SM00388">
    <property type="entry name" value="HisKA"/>
    <property type="match status" value="1"/>
</dbReference>
<dbReference type="InterPro" id="IPR036097">
    <property type="entry name" value="HisK_dim/P_sf"/>
</dbReference>
<comment type="catalytic activity">
    <reaction evidence="1">
        <text>ATP + protein L-histidine = ADP + protein N-phospho-L-histidine.</text>
        <dbReference type="EC" id="2.7.13.3"/>
    </reaction>
</comment>
<feature type="modified residue" description="4-aspartylphosphate" evidence="6">
    <location>
        <position position="584"/>
    </location>
</feature>
<protein>
    <recommendedName>
        <fullName evidence="2">histidine kinase</fullName>
        <ecNumber evidence="2">2.7.13.3</ecNumber>
    </recommendedName>
</protein>
<dbReference type="Pfam" id="PF02518">
    <property type="entry name" value="HATPase_c"/>
    <property type="match status" value="1"/>
</dbReference>
<evidence type="ECO:0000256" key="1">
    <source>
        <dbReference type="ARBA" id="ARBA00000085"/>
    </source>
</evidence>
<dbReference type="SUPFAM" id="SSF55785">
    <property type="entry name" value="PYP-like sensor domain (PAS domain)"/>
    <property type="match status" value="1"/>
</dbReference>
<dbReference type="InterPro" id="IPR001789">
    <property type="entry name" value="Sig_transdc_resp-reg_receiver"/>
</dbReference>
<dbReference type="SUPFAM" id="SSF52172">
    <property type="entry name" value="CheY-like"/>
    <property type="match status" value="2"/>
</dbReference>
<dbReference type="PROSITE" id="PS50109">
    <property type="entry name" value="HIS_KIN"/>
    <property type="match status" value="1"/>
</dbReference>
<dbReference type="InterPro" id="IPR003594">
    <property type="entry name" value="HATPase_dom"/>
</dbReference>
<evidence type="ECO:0000259" key="10">
    <source>
        <dbReference type="PROSITE" id="PS50113"/>
    </source>
</evidence>
<dbReference type="Gene3D" id="3.30.565.10">
    <property type="entry name" value="Histidine kinase-like ATPase, C-terminal domain"/>
    <property type="match status" value="1"/>
</dbReference>
<evidence type="ECO:0000256" key="5">
    <source>
        <dbReference type="ARBA" id="ARBA00023012"/>
    </source>
</evidence>
<dbReference type="EMBL" id="JBHFNQ010000005">
    <property type="protein sequence ID" value="MFB2875326.1"/>
    <property type="molecule type" value="Genomic_DNA"/>
</dbReference>
<reference evidence="11 12" key="1">
    <citation type="submission" date="2024-09" db="EMBL/GenBank/DDBJ databases">
        <title>Floridaenema gen nov. (Aerosakkonemataceae, Aerosakkonematales ord. nov., Cyanobacteria) from benthic tropical and subtropical fresh waters, with the description of four new species.</title>
        <authorList>
            <person name="Moretto J.A."/>
            <person name="Berthold D.E."/>
            <person name="Lefler F.W."/>
            <person name="Huang I.-S."/>
            <person name="Laughinghouse H. IV."/>
        </authorList>
    </citation>
    <scope>NUCLEOTIDE SEQUENCE [LARGE SCALE GENOMIC DNA]</scope>
    <source>
        <strain evidence="11 12">BLCC-F46</strain>
    </source>
</reference>
<dbReference type="Pfam" id="PF00072">
    <property type="entry name" value="Response_reg"/>
    <property type="match status" value="2"/>
</dbReference>
<evidence type="ECO:0000256" key="2">
    <source>
        <dbReference type="ARBA" id="ARBA00012438"/>
    </source>
</evidence>
<keyword evidence="12" id="KW-1185">Reference proteome</keyword>
<evidence type="ECO:0000259" key="8">
    <source>
        <dbReference type="PROSITE" id="PS50109"/>
    </source>
</evidence>
<dbReference type="InterPro" id="IPR036890">
    <property type="entry name" value="HATPase_C_sf"/>
</dbReference>
<evidence type="ECO:0000256" key="3">
    <source>
        <dbReference type="ARBA" id="ARBA00022553"/>
    </source>
</evidence>
<dbReference type="InterPro" id="IPR035965">
    <property type="entry name" value="PAS-like_dom_sf"/>
</dbReference>
<dbReference type="PRINTS" id="PR00344">
    <property type="entry name" value="BCTRLSENSOR"/>
</dbReference>
<feature type="domain" description="Histidine kinase" evidence="8">
    <location>
        <begin position="292"/>
        <end position="514"/>
    </location>
</feature>
<dbReference type="InterPro" id="IPR003661">
    <property type="entry name" value="HisK_dim/P_dom"/>
</dbReference>
<dbReference type="SMART" id="SM00448">
    <property type="entry name" value="REC"/>
    <property type="match status" value="2"/>
</dbReference>
<dbReference type="PANTHER" id="PTHR43547:SF2">
    <property type="entry name" value="HYBRID SIGNAL TRANSDUCTION HISTIDINE KINASE C"/>
    <property type="match status" value="1"/>
</dbReference>
<name>A0ABV4WXS7_9CYAN</name>
<feature type="coiled-coil region" evidence="7">
    <location>
        <begin position="119"/>
        <end position="160"/>
    </location>
</feature>
<dbReference type="NCBIfam" id="TIGR00229">
    <property type="entry name" value="sensory_box"/>
    <property type="match status" value="1"/>
</dbReference>
<dbReference type="InterPro" id="IPR005467">
    <property type="entry name" value="His_kinase_dom"/>
</dbReference>
<dbReference type="PANTHER" id="PTHR43547">
    <property type="entry name" value="TWO-COMPONENT HISTIDINE KINASE"/>
    <property type="match status" value="1"/>
</dbReference>
<accession>A0ABV4WXS7</accession>
<dbReference type="InterPro" id="IPR004358">
    <property type="entry name" value="Sig_transdc_His_kin-like_C"/>
</dbReference>
<evidence type="ECO:0000259" key="9">
    <source>
        <dbReference type="PROSITE" id="PS50110"/>
    </source>
</evidence>
<dbReference type="RefSeq" id="WP_413268492.1">
    <property type="nucleotide sequence ID" value="NZ_JBHFNQ010000005.1"/>
</dbReference>
<dbReference type="SMART" id="SM00091">
    <property type="entry name" value="PAS"/>
    <property type="match status" value="1"/>
</dbReference>
<evidence type="ECO:0000313" key="11">
    <source>
        <dbReference type="EMBL" id="MFB2875326.1"/>
    </source>
</evidence>
<dbReference type="SMART" id="SM00387">
    <property type="entry name" value="HATPase_c"/>
    <property type="match status" value="1"/>
</dbReference>
<proteinExistence type="predicted"/>
<evidence type="ECO:0000313" key="12">
    <source>
        <dbReference type="Proteomes" id="UP001576774"/>
    </source>
</evidence>
<keyword evidence="5" id="KW-0902">Two-component regulatory system</keyword>
<dbReference type="Pfam" id="PF00512">
    <property type="entry name" value="HisKA"/>
    <property type="match status" value="1"/>
</dbReference>
<dbReference type="PROSITE" id="PS50110">
    <property type="entry name" value="RESPONSE_REGULATORY"/>
    <property type="match status" value="2"/>
</dbReference>
<dbReference type="SUPFAM" id="SSF55874">
    <property type="entry name" value="ATPase domain of HSP90 chaperone/DNA topoisomerase II/histidine kinase"/>
    <property type="match status" value="1"/>
</dbReference>
<keyword evidence="4" id="KW-0418">Kinase</keyword>
<dbReference type="PROSITE" id="PS50113">
    <property type="entry name" value="PAC"/>
    <property type="match status" value="1"/>
</dbReference>
<keyword evidence="3 6" id="KW-0597">Phosphoprotein</keyword>
<dbReference type="Gene3D" id="1.10.287.130">
    <property type="match status" value="1"/>
</dbReference>
<dbReference type="Pfam" id="PF08448">
    <property type="entry name" value="PAS_4"/>
    <property type="match status" value="1"/>
</dbReference>
<organism evidence="11 12">
    <name type="scientific">Floridaenema aerugineum BLCC-F46</name>
    <dbReference type="NCBI Taxonomy" id="3153654"/>
    <lineage>
        <taxon>Bacteria</taxon>
        <taxon>Bacillati</taxon>
        <taxon>Cyanobacteriota</taxon>
        <taxon>Cyanophyceae</taxon>
        <taxon>Oscillatoriophycideae</taxon>
        <taxon>Aerosakkonematales</taxon>
        <taxon>Aerosakkonemataceae</taxon>
        <taxon>Floridanema</taxon>
        <taxon>Floridanema aerugineum</taxon>
    </lineage>
</organism>
<dbReference type="InterPro" id="IPR000700">
    <property type="entry name" value="PAS-assoc_C"/>
</dbReference>
<dbReference type="CDD" id="cd00082">
    <property type="entry name" value="HisKA"/>
    <property type="match status" value="1"/>
</dbReference>
<evidence type="ECO:0000256" key="4">
    <source>
        <dbReference type="ARBA" id="ARBA00022777"/>
    </source>
</evidence>
<dbReference type="Gene3D" id="3.30.450.20">
    <property type="entry name" value="PAS domain"/>
    <property type="match status" value="1"/>
</dbReference>
<dbReference type="EC" id="2.7.13.3" evidence="2"/>
<feature type="domain" description="PAC" evidence="10">
    <location>
        <begin position="222"/>
        <end position="279"/>
    </location>
</feature>
<comment type="caution">
    <text evidence="11">The sequence shown here is derived from an EMBL/GenBank/DDBJ whole genome shotgun (WGS) entry which is preliminary data.</text>
</comment>
<feature type="domain" description="Response regulatory" evidence="9">
    <location>
        <begin position="8"/>
        <end position="124"/>
    </location>
</feature>
<dbReference type="Proteomes" id="UP001576774">
    <property type="component" value="Unassembled WGS sequence"/>
</dbReference>
<evidence type="ECO:0000256" key="6">
    <source>
        <dbReference type="PROSITE-ProRule" id="PRU00169"/>
    </source>
</evidence>
<dbReference type="InterPro" id="IPR011006">
    <property type="entry name" value="CheY-like_superfamily"/>
</dbReference>
<keyword evidence="7" id="KW-0175">Coiled coil</keyword>
<dbReference type="CDD" id="cd17546">
    <property type="entry name" value="REC_hyHK_CKI1_RcsC-like"/>
    <property type="match status" value="1"/>
</dbReference>
<evidence type="ECO:0000256" key="7">
    <source>
        <dbReference type="SAM" id="Coils"/>
    </source>
</evidence>
<dbReference type="InterPro" id="IPR013656">
    <property type="entry name" value="PAS_4"/>
</dbReference>